<dbReference type="PANTHER" id="PTHR12716:SF8">
    <property type="entry name" value="TRANSCRIPTION INITIATION FACTOR IIE SUBUNIT BETA"/>
    <property type="match status" value="1"/>
</dbReference>
<dbReference type="InterPro" id="IPR040501">
    <property type="entry name" value="TFA2_Winged_2"/>
</dbReference>
<feature type="region of interest" description="Disordered" evidence="1">
    <location>
        <begin position="240"/>
        <end position="270"/>
    </location>
</feature>
<dbReference type="AlphaFoldDB" id="A0AAF0YLH5"/>
<gene>
    <name evidence="3" type="ORF">LOC62_07G009294</name>
</gene>
<proteinExistence type="predicted"/>
<dbReference type="GO" id="GO:0001097">
    <property type="term" value="F:TFIIH-class transcription factor complex binding"/>
    <property type="evidence" value="ECO:0007669"/>
    <property type="project" value="TreeGrafter"/>
</dbReference>
<dbReference type="GeneID" id="87812457"/>
<feature type="domain" description="TFA2 Winged helix" evidence="2">
    <location>
        <begin position="111"/>
        <end position="162"/>
    </location>
</feature>
<dbReference type="Proteomes" id="UP000827549">
    <property type="component" value="Chromosome 7"/>
</dbReference>
<feature type="region of interest" description="Disordered" evidence="1">
    <location>
        <begin position="1"/>
        <end position="43"/>
    </location>
</feature>
<dbReference type="PANTHER" id="PTHR12716">
    <property type="entry name" value="TRANSCRIPTION INITIATION FACTOR IIE, BETA SUBUNIT"/>
    <property type="match status" value="1"/>
</dbReference>
<dbReference type="Pfam" id="PF18121">
    <property type="entry name" value="TFA2_Winged_2"/>
    <property type="match status" value="1"/>
</dbReference>
<reference evidence="3" key="1">
    <citation type="submission" date="2023-10" db="EMBL/GenBank/DDBJ databases">
        <authorList>
            <person name="Noh H."/>
        </authorList>
    </citation>
    <scope>NUCLEOTIDE SEQUENCE</scope>
    <source>
        <strain evidence="3">DUCC4014</strain>
    </source>
</reference>
<dbReference type="GO" id="GO:0006367">
    <property type="term" value="P:transcription initiation at RNA polymerase II promoter"/>
    <property type="evidence" value="ECO:0007669"/>
    <property type="project" value="InterPro"/>
</dbReference>
<dbReference type="InterPro" id="IPR016656">
    <property type="entry name" value="TFIIE-bsu"/>
</dbReference>
<evidence type="ECO:0000313" key="3">
    <source>
        <dbReference type="EMBL" id="WOO85808.1"/>
    </source>
</evidence>
<keyword evidence="4" id="KW-1185">Reference proteome</keyword>
<name>A0AAF0YLH5_9TREE</name>
<feature type="compositionally biased region" description="Basic residues" evidence="1">
    <location>
        <begin position="256"/>
        <end position="265"/>
    </location>
</feature>
<sequence>MSQLKRKSPYGTASPASGSVKSEDVKRQRGLGGTPSGSHYNFNDPRTVVIELRDHLKDRITMNSQDAYFHIMEKSPGVDASVVLELLKKQERVKFNETNQVYTYEPEIVLRTQSDLRSHIRTHSRPTVGIPYKTLREAFPGPELASYTENLENDGQILILRSLTGKMKDAPLPPLGRENAWGEKLNAGGPERWRMIFWDELKERNRTVPRVDDEMIFAWADIKIEQDDDVVKLLEEQDLKASSATAPPPKVEKAQEKKKKKRNRALKITNTHMKQFGIDFSQDYEAPS</sequence>
<dbReference type="RefSeq" id="XP_062631834.1">
    <property type="nucleotide sequence ID" value="XM_062775850.1"/>
</dbReference>
<evidence type="ECO:0000256" key="1">
    <source>
        <dbReference type="SAM" id="MobiDB-lite"/>
    </source>
</evidence>
<organism evidence="3 4">
    <name type="scientific">Vanrija pseudolonga</name>
    <dbReference type="NCBI Taxonomy" id="143232"/>
    <lineage>
        <taxon>Eukaryota</taxon>
        <taxon>Fungi</taxon>
        <taxon>Dikarya</taxon>
        <taxon>Basidiomycota</taxon>
        <taxon>Agaricomycotina</taxon>
        <taxon>Tremellomycetes</taxon>
        <taxon>Trichosporonales</taxon>
        <taxon>Trichosporonaceae</taxon>
        <taxon>Vanrija</taxon>
    </lineage>
</organism>
<evidence type="ECO:0000313" key="4">
    <source>
        <dbReference type="Proteomes" id="UP000827549"/>
    </source>
</evidence>
<accession>A0AAF0YLH5</accession>
<dbReference type="EMBL" id="CP086720">
    <property type="protein sequence ID" value="WOO85808.1"/>
    <property type="molecule type" value="Genomic_DNA"/>
</dbReference>
<protein>
    <recommendedName>
        <fullName evidence="2">TFA2 Winged helix domain-containing protein</fullName>
    </recommendedName>
</protein>
<dbReference type="GO" id="GO:0005673">
    <property type="term" value="C:transcription factor TFIIE complex"/>
    <property type="evidence" value="ECO:0007669"/>
    <property type="project" value="InterPro"/>
</dbReference>
<evidence type="ECO:0000259" key="2">
    <source>
        <dbReference type="Pfam" id="PF18121"/>
    </source>
</evidence>